<evidence type="ECO:0000313" key="5">
    <source>
        <dbReference type="EMBL" id="TWF47425.1"/>
    </source>
</evidence>
<organism evidence="5 6">
    <name type="scientific">Neorhizobium alkalisoli</name>
    <dbReference type="NCBI Taxonomy" id="528178"/>
    <lineage>
        <taxon>Bacteria</taxon>
        <taxon>Pseudomonadati</taxon>
        <taxon>Pseudomonadota</taxon>
        <taxon>Alphaproteobacteria</taxon>
        <taxon>Hyphomicrobiales</taxon>
        <taxon>Rhizobiaceae</taxon>
        <taxon>Rhizobium/Agrobacterium group</taxon>
        <taxon>Neorhizobium</taxon>
    </lineage>
</organism>
<dbReference type="InterPro" id="IPR012001">
    <property type="entry name" value="Thiamin_PyroP_enz_TPP-bd_dom"/>
</dbReference>
<dbReference type="PANTHER" id="PTHR18968:SF86">
    <property type="entry name" value="ACETOLACTATE SYNTHASE LARGE SUBUNIT ILVX-RELATED"/>
    <property type="match status" value="1"/>
</dbReference>
<name>A0A561QAN9_9HYPH</name>
<dbReference type="GO" id="GO:0050660">
    <property type="term" value="F:flavin adenine dinucleotide binding"/>
    <property type="evidence" value="ECO:0007669"/>
    <property type="project" value="TreeGrafter"/>
</dbReference>
<dbReference type="CDD" id="cd02002">
    <property type="entry name" value="TPP_BFDC"/>
    <property type="match status" value="1"/>
</dbReference>
<comment type="similarity">
    <text evidence="1">Belongs to the TPP enzyme family.</text>
</comment>
<accession>A0A561QAN9</accession>
<comment type="caution">
    <text evidence="5">The sequence shown here is derived from an EMBL/GenBank/DDBJ whole genome shotgun (WGS) entry which is preliminary data.</text>
</comment>
<gene>
    <name evidence="5" type="ORF">FHW37_11264</name>
</gene>
<dbReference type="NCBIfam" id="NF005760">
    <property type="entry name" value="PRK07586.1"/>
    <property type="match status" value="1"/>
</dbReference>
<dbReference type="InterPro" id="IPR029061">
    <property type="entry name" value="THDP-binding"/>
</dbReference>
<evidence type="ECO:0000256" key="2">
    <source>
        <dbReference type="ARBA" id="ARBA00023052"/>
    </source>
</evidence>
<feature type="domain" description="Thiamine pyrophosphate enzyme TPP-binding" evidence="3">
    <location>
        <begin position="384"/>
        <end position="511"/>
    </location>
</feature>
<dbReference type="EMBL" id="VIWP01000012">
    <property type="protein sequence ID" value="TWF47425.1"/>
    <property type="molecule type" value="Genomic_DNA"/>
</dbReference>
<keyword evidence="6" id="KW-1185">Reference proteome</keyword>
<dbReference type="Pfam" id="PF02776">
    <property type="entry name" value="TPP_enzyme_N"/>
    <property type="match status" value="1"/>
</dbReference>
<keyword evidence="2" id="KW-0786">Thiamine pyrophosphate</keyword>
<dbReference type="Gene3D" id="3.40.50.970">
    <property type="match status" value="2"/>
</dbReference>
<evidence type="ECO:0000259" key="3">
    <source>
        <dbReference type="Pfam" id="PF02775"/>
    </source>
</evidence>
<protein>
    <submittedName>
        <fullName evidence="5">Acetolactate synthase-1/2/3 large subunit</fullName>
    </submittedName>
</protein>
<dbReference type="OrthoDB" id="9773408at2"/>
<dbReference type="SUPFAM" id="SSF52518">
    <property type="entry name" value="Thiamin diphosphate-binding fold (THDP-binding)"/>
    <property type="match status" value="2"/>
</dbReference>
<proteinExistence type="inferred from homology"/>
<dbReference type="RefSeq" id="WP_145642665.1">
    <property type="nucleotide sequence ID" value="NZ_VIWP01000012.1"/>
</dbReference>
<dbReference type="GO" id="GO:0003984">
    <property type="term" value="F:acetolactate synthase activity"/>
    <property type="evidence" value="ECO:0007669"/>
    <property type="project" value="TreeGrafter"/>
</dbReference>
<reference evidence="5 6" key="1">
    <citation type="submission" date="2019-06" db="EMBL/GenBank/DDBJ databases">
        <title>Sorghum-associated microbial communities from plants grown in Nebraska, USA.</title>
        <authorList>
            <person name="Schachtman D."/>
        </authorList>
    </citation>
    <scope>NUCLEOTIDE SEQUENCE [LARGE SCALE GENOMIC DNA]</scope>
    <source>
        <strain evidence="5 6">1225</strain>
    </source>
</reference>
<dbReference type="PANTHER" id="PTHR18968">
    <property type="entry name" value="THIAMINE PYROPHOSPHATE ENZYMES"/>
    <property type="match status" value="1"/>
</dbReference>
<dbReference type="Proteomes" id="UP000320653">
    <property type="component" value="Unassembled WGS sequence"/>
</dbReference>
<dbReference type="AlphaFoldDB" id="A0A561QAN9"/>
<dbReference type="CDD" id="cd07035">
    <property type="entry name" value="TPP_PYR_POX_like"/>
    <property type="match status" value="1"/>
</dbReference>
<evidence type="ECO:0000256" key="1">
    <source>
        <dbReference type="ARBA" id="ARBA00007812"/>
    </source>
</evidence>
<evidence type="ECO:0000259" key="4">
    <source>
        <dbReference type="Pfam" id="PF02776"/>
    </source>
</evidence>
<evidence type="ECO:0000313" key="6">
    <source>
        <dbReference type="Proteomes" id="UP000320653"/>
    </source>
</evidence>
<dbReference type="GO" id="GO:0030976">
    <property type="term" value="F:thiamine pyrophosphate binding"/>
    <property type="evidence" value="ECO:0007669"/>
    <property type="project" value="InterPro"/>
</dbReference>
<dbReference type="Pfam" id="PF02775">
    <property type="entry name" value="TPP_enzyme_C"/>
    <property type="match status" value="1"/>
</dbReference>
<dbReference type="GO" id="GO:0044281">
    <property type="term" value="P:small molecule metabolic process"/>
    <property type="evidence" value="ECO:0007669"/>
    <property type="project" value="UniProtKB-ARBA"/>
</dbReference>
<feature type="domain" description="Thiamine pyrophosphate enzyme N-terminal TPP-binding" evidence="4">
    <location>
        <begin position="1"/>
        <end position="106"/>
    </location>
</feature>
<sequence>MNGAESVVATLVEAGVEVCFANPGTSELHLVAALDRVPGMRCVLCLFEGGVTGAADGYARMTGKPAATLLHLGPGLMNAGANLHNARRAHSPVLNLVGEHATYHLQYDAPLTSDIAAVAGAVSAHIATASAAETVSKDAAEALAAAQTGQGRVSTLIIPADVAWGEGGVVASPVAAPARRTVSDELVKEAAAALGRGQAMILVGNGALMKEPLIKAAAVAQATSARLASIGRNPRLQRGVGTPVVERLSNPASQQIKQLGEIRNLILVGEEPPVAFFAHPDRPSVTTHPDCNIIRLADVHDDISECLDRLAAATGADIAAVPLQQLVRPDIPTGPITPDTVAMAVGALMPENCIVADESITVGRSFYRQTAGAPAHDWLHLPGGAIGIGIPLATGAAVACPDRKVINLQADGSGMYTLQALWTQVRENLNVLTVIWSNRSYKILRDELSNVGLPDPGPTALGMLDLSNPPLDWVSLARGMGADGRRVSDMDGFVEAFRDGLARNTPYLIEVEI</sequence>
<dbReference type="InterPro" id="IPR011766">
    <property type="entry name" value="TPP_enzyme_TPP-bd"/>
</dbReference>
<dbReference type="InterPro" id="IPR045229">
    <property type="entry name" value="TPP_enz"/>
</dbReference>